<feature type="non-terminal residue" evidence="1">
    <location>
        <position position="100"/>
    </location>
</feature>
<sequence length="100" mass="11570">MSPADCWKGAFYAGMRATVVKTEQGKHITKAAVECRLKTGEKLHRKELPEPPNRHEELDDHPLGELFKKAELDHLQEHEKMHSWIEILTRDPRAKGHKIL</sequence>
<reference evidence="1" key="1">
    <citation type="journal article" date="2023" name="Mol. Phylogenet. Evol.">
        <title>Genome-scale phylogeny and comparative genomics of the fungal order Sordariales.</title>
        <authorList>
            <person name="Hensen N."/>
            <person name="Bonometti L."/>
            <person name="Westerberg I."/>
            <person name="Brannstrom I.O."/>
            <person name="Guillou S."/>
            <person name="Cros-Aarteil S."/>
            <person name="Calhoun S."/>
            <person name="Haridas S."/>
            <person name="Kuo A."/>
            <person name="Mondo S."/>
            <person name="Pangilinan J."/>
            <person name="Riley R."/>
            <person name="LaButti K."/>
            <person name="Andreopoulos B."/>
            <person name="Lipzen A."/>
            <person name="Chen C."/>
            <person name="Yan M."/>
            <person name="Daum C."/>
            <person name="Ng V."/>
            <person name="Clum A."/>
            <person name="Steindorff A."/>
            <person name="Ohm R.A."/>
            <person name="Martin F."/>
            <person name="Silar P."/>
            <person name="Natvig D.O."/>
            <person name="Lalanne C."/>
            <person name="Gautier V."/>
            <person name="Ament-Velasquez S.L."/>
            <person name="Kruys A."/>
            <person name="Hutchinson M.I."/>
            <person name="Powell A.J."/>
            <person name="Barry K."/>
            <person name="Miller A.N."/>
            <person name="Grigoriev I.V."/>
            <person name="Debuchy R."/>
            <person name="Gladieux P."/>
            <person name="Hiltunen Thoren M."/>
            <person name="Johannesson H."/>
        </authorList>
    </citation>
    <scope>NUCLEOTIDE SEQUENCE</scope>
    <source>
        <strain evidence="1">CBS 731.68</strain>
    </source>
</reference>
<keyword evidence="2" id="KW-1185">Reference proteome</keyword>
<dbReference type="Proteomes" id="UP001302602">
    <property type="component" value="Unassembled WGS sequence"/>
</dbReference>
<evidence type="ECO:0000313" key="2">
    <source>
        <dbReference type="Proteomes" id="UP001302602"/>
    </source>
</evidence>
<accession>A0AAN6TTA5</accession>
<dbReference type="AlphaFoldDB" id="A0AAN6TTA5"/>
<dbReference type="RefSeq" id="XP_062643831.1">
    <property type="nucleotide sequence ID" value="XM_062789462.1"/>
</dbReference>
<dbReference type="EMBL" id="MU853241">
    <property type="protein sequence ID" value="KAK4120059.1"/>
    <property type="molecule type" value="Genomic_DNA"/>
</dbReference>
<dbReference type="GeneID" id="87826232"/>
<protein>
    <submittedName>
        <fullName evidence="1">Uncharacterized protein</fullName>
    </submittedName>
</protein>
<gene>
    <name evidence="1" type="ORF">N657DRAFT_580463</name>
</gene>
<evidence type="ECO:0000313" key="1">
    <source>
        <dbReference type="EMBL" id="KAK4120059.1"/>
    </source>
</evidence>
<proteinExistence type="predicted"/>
<organism evidence="1 2">
    <name type="scientific">Parathielavia appendiculata</name>
    <dbReference type="NCBI Taxonomy" id="2587402"/>
    <lineage>
        <taxon>Eukaryota</taxon>
        <taxon>Fungi</taxon>
        <taxon>Dikarya</taxon>
        <taxon>Ascomycota</taxon>
        <taxon>Pezizomycotina</taxon>
        <taxon>Sordariomycetes</taxon>
        <taxon>Sordariomycetidae</taxon>
        <taxon>Sordariales</taxon>
        <taxon>Chaetomiaceae</taxon>
        <taxon>Parathielavia</taxon>
    </lineage>
</organism>
<comment type="caution">
    <text evidence="1">The sequence shown here is derived from an EMBL/GenBank/DDBJ whole genome shotgun (WGS) entry which is preliminary data.</text>
</comment>
<reference evidence="1" key="2">
    <citation type="submission" date="2023-05" db="EMBL/GenBank/DDBJ databases">
        <authorList>
            <consortium name="Lawrence Berkeley National Laboratory"/>
            <person name="Steindorff A."/>
            <person name="Hensen N."/>
            <person name="Bonometti L."/>
            <person name="Westerberg I."/>
            <person name="Brannstrom I.O."/>
            <person name="Guillou S."/>
            <person name="Cros-Aarteil S."/>
            <person name="Calhoun S."/>
            <person name="Haridas S."/>
            <person name="Kuo A."/>
            <person name="Mondo S."/>
            <person name="Pangilinan J."/>
            <person name="Riley R."/>
            <person name="Labutti K."/>
            <person name="Andreopoulos B."/>
            <person name="Lipzen A."/>
            <person name="Chen C."/>
            <person name="Yanf M."/>
            <person name="Daum C."/>
            <person name="Ng V."/>
            <person name="Clum A."/>
            <person name="Ohm R."/>
            <person name="Martin F."/>
            <person name="Silar P."/>
            <person name="Natvig D."/>
            <person name="Lalanne C."/>
            <person name="Gautier V."/>
            <person name="Ament-Velasquez S.L."/>
            <person name="Kruys A."/>
            <person name="Hutchinson M.I."/>
            <person name="Powell A.J."/>
            <person name="Barry K."/>
            <person name="Miller A.N."/>
            <person name="Grigoriev I.V."/>
            <person name="Debuchy R."/>
            <person name="Gladieux P."/>
            <person name="Thoren M.H."/>
            <person name="Johannesson H."/>
        </authorList>
    </citation>
    <scope>NUCLEOTIDE SEQUENCE</scope>
    <source>
        <strain evidence="1">CBS 731.68</strain>
    </source>
</reference>
<name>A0AAN6TTA5_9PEZI</name>